<gene>
    <name evidence="1" type="ORF">OEA66_09150</name>
</gene>
<sequence length="197" mass="23733">MKEFTIVRGLFDTRKRQLIIDEEFLKFENKDHTDDLFTIIPKNEIAGIRYGIHFIRGFEFYVGREYQIFIKTNLGKELKISFKLFYGRKLDKKHQLFCDIIDELWNCYFDDILNKYIRQYNNNEEFNLGGILFRDTCIEFDNKEISYSDLGIKKYNHYLIIYSKEDQYKNKMLYFLKDENAVLISSLISLISKNAVN</sequence>
<comment type="caution">
    <text evidence="1">The sequence shown here is derived from an EMBL/GenBank/DDBJ whole genome shotgun (WGS) entry which is preliminary data.</text>
</comment>
<proteinExistence type="predicted"/>
<protein>
    <submittedName>
        <fullName evidence="1">Uncharacterized protein</fullName>
    </submittedName>
</protein>
<reference evidence="1" key="1">
    <citation type="submission" date="2022-10" db="EMBL/GenBank/DDBJ databases">
        <title>Chryseobacterium sp. nov., a novel bacterial species.</title>
        <authorList>
            <person name="Cao Y."/>
        </authorList>
    </citation>
    <scope>NUCLEOTIDE SEQUENCE</scope>
    <source>
        <strain evidence="1">KC 927</strain>
    </source>
</reference>
<organism evidence="1 2">
    <name type="scientific">Chryseobacterium luquanense</name>
    <dbReference type="NCBI Taxonomy" id="2983766"/>
    <lineage>
        <taxon>Bacteria</taxon>
        <taxon>Pseudomonadati</taxon>
        <taxon>Bacteroidota</taxon>
        <taxon>Flavobacteriia</taxon>
        <taxon>Flavobacteriales</taxon>
        <taxon>Weeksellaceae</taxon>
        <taxon>Chryseobacterium group</taxon>
        <taxon>Chryseobacterium</taxon>
    </lineage>
</organism>
<dbReference type="Proteomes" id="UP001070176">
    <property type="component" value="Unassembled WGS sequence"/>
</dbReference>
<accession>A0ABT3Y303</accession>
<keyword evidence="2" id="KW-1185">Reference proteome</keyword>
<dbReference type="RefSeq" id="WP_267281082.1">
    <property type="nucleotide sequence ID" value="NZ_JAOVZV010000008.1"/>
</dbReference>
<evidence type="ECO:0000313" key="2">
    <source>
        <dbReference type="Proteomes" id="UP001070176"/>
    </source>
</evidence>
<dbReference type="EMBL" id="JAOVZV010000008">
    <property type="protein sequence ID" value="MCX8532518.1"/>
    <property type="molecule type" value="Genomic_DNA"/>
</dbReference>
<name>A0ABT3Y303_9FLAO</name>
<evidence type="ECO:0000313" key="1">
    <source>
        <dbReference type="EMBL" id="MCX8532518.1"/>
    </source>
</evidence>